<feature type="domain" description="STAS" evidence="1">
    <location>
        <begin position="1"/>
        <end position="87"/>
    </location>
</feature>
<dbReference type="Pfam" id="PF13466">
    <property type="entry name" value="STAS_2"/>
    <property type="match status" value="1"/>
</dbReference>
<protein>
    <recommendedName>
        <fullName evidence="1">STAS domain-containing protein</fullName>
    </recommendedName>
</protein>
<dbReference type="PANTHER" id="PTHR33495">
    <property type="entry name" value="ANTI-SIGMA FACTOR ANTAGONIST TM_1081-RELATED-RELATED"/>
    <property type="match status" value="1"/>
</dbReference>
<proteinExistence type="predicted"/>
<dbReference type="PROSITE" id="PS50801">
    <property type="entry name" value="STAS"/>
    <property type="match status" value="1"/>
</dbReference>
<evidence type="ECO:0000313" key="3">
    <source>
        <dbReference type="Proteomes" id="UP000035444"/>
    </source>
</evidence>
<organism evidence="2 3">
    <name type="scientific">Kiloniella spongiae</name>
    <dbReference type="NCBI Taxonomy" id="1489064"/>
    <lineage>
        <taxon>Bacteria</taxon>
        <taxon>Pseudomonadati</taxon>
        <taxon>Pseudomonadota</taxon>
        <taxon>Alphaproteobacteria</taxon>
        <taxon>Rhodospirillales</taxon>
        <taxon>Kiloniellaceae</taxon>
        <taxon>Kiloniella</taxon>
    </lineage>
</organism>
<evidence type="ECO:0000313" key="2">
    <source>
        <dbReference type="EMBL" id="KLN60047.1"/>
    </source>
</evidence>
<evidence type="ECO:0000259" key="1">
    <source>
        <dbReference type="PROSITE" id="PS50801"/>
    </source>
</evidence>
<gene>
    <name evidence="2" type="ORF">WH96_14500</name>
</gene>
<sequence length="87" mass="9742">MTGEFTFTDHPTFRSMIDEAVKTGARSIQLDLQDVEYIDSAGLGMFLVAHERSGEEGWTFSISNPREKVQKMFTLARLETIVTIANG</sequence>
<dbReference type="AlphaFoldDB" id="A0A0H2MH29"/>
<reference evidence="2 3" key="1">
    <citation type="submission" date="2015-03" db="EMBL/GenBank/DDBJ databases">
        <title>Genome Sequence of Kiloniella spongiae MEBiC09566, isolated from a marine sponge.</title>
        <authorList>
            <person name="Shao Z."/>
            <person name="Wang L."/>
            <person name="Li X."/>
        </authorList>
    </citation>
    <scope>NUCLEOTIDE SEQUENCE [LARGE SCALE GENOMIC DNA]</scope>
    <source>
        <strain evidence="2 3">MEBiC09566</strain>
    </source>
</reference>
<name>A0A0H2MH29_9PROT</name>
<dbReference type="SUPFAM" id="SSF52091">
    <property type="entry name" value="SpoIIaa-like"/>
    <property type="match status" value="1"/>
</dbReference>
<dbReference type="InterPro" id="IPR002645">
    <property type="entry name" value="STAS_dom"/>
</dbReference>
<dbReference type="InterPro" id="IPR058548">
    <property type="entry name" value="MlaB-like_STAS"/>
</dbReference>
<dbReference type="InterPro" id="IPR036513">
    <property type="entry name" value="STAS_dom_sf"/>
</dbReference>
<dbReference type="Gene3D" id="3.30.750.24">
    <property type="entry name" value="STAS domain"/>
    <property type="match status" value="1"/>
</dbReference>
<dbReference type="GO" id="GO:0043856">
    <property type="term" value="F:anti-sigma factor antagonist activity"/>
    <property type="evidence" value="ECO:0007669"/>
    <property type="project" value="TreeGrafter"/>
</dbReference>
<dbReference type="STRING" id="1489064.WH96_14500"/>
<dbReference type="CDD" id="cd07043">
    <property type="entry name" value="STAS_anti-anti-sigma_factors"/>
    <property type="match status" value="1"/>
</dbReference>
<dbReference type="EMBL" id="LAQL01000009">
    <property type="protein sequence ID" value="KLN60047.1"/>
    <property type="molecule type" value="Genomic_DNA"/>
</dbReference>
<dbReference type="Proteomes" id="UP000035444">
    <property type="component" value="Unassembled WGS sequence"/>
</dbReference>
<comment type="caution">
    <text evidence="2">The sequence shown here is derived from an EMBL/GenBank/DDBJ whole genome shotgun (WGS) entry which is preliminary data.</text>
</comment>
<accession>A0A0H2MH29</accession>
<keyword evidence="3" id="KW-1185">Reference proteome</keyword>